<name>A0A438J956_VITVI</name>
<organism evidence="2 3">
    <name type="scientific">Vitis vinifera</name>
    <name type="common">Grape</name>
    <dbReference type="NCBI Taxonomy" id="29760"/>
    <lineage>
        <taxon>Eukaryota</taxon>
        <taxon>Viridiplantae</taxon>
        <taxon>Streptophyta</taxon>
        <taxon>Embryophyta</taxon>
        <taxon>Tracheophyta</taxon>
        <taxon>Spermatophyta</taxon>
        <taxon>Magnoliopsida</taxon>
        <taxon>eudicotyledons</taxon>
        <taxon>Gunneridae</taxon>
        <taxon>Pentapetalae</taxon>
        <taxon>rosids</taxon>
        <taxon>Vitales</taxon>
        <taxon>Vitaceae</taxon>
        <taxon>Viteae</taxon>
        <taxon>Vitis</taxon>
    </lineage>
</organism>
<proteinExistence type="predicted"/>
<comment type="caution">
    <text evidence="2">The sequence shown here is derived from an EMBL/GenBank/DDBJ whole genome shotgun (WGS) entry which is preliminary data.</text>
</comment>
<evidence type="ECO:0000313" key="2">
    <source>
        <dbReference type="EMBL" id="RVX05505.1"/>
    </source>
</evidence>
<dbReference type="PANTHER" id="PTHR33116">
    <property type="entry name" value="REVERSE TRANSCRIPTASE ZINC-BINDING DOMAIN-CONTAINING PROTEIN-RELATED-RELATED"/>
    <property type="match status" value="1"/>
</dbReference>
<feature type="domain" description="Reverse transcriptase zinc-binding" evidence="1">
    <location>
        <begin position="340"/>
        <end position="405"/>
    </location>
</feature>
<sequence length="445" mass="50977">MRRGPTPFRFENMWLKSEGFKEIDLEKQKAWNLIEYWDKEEMVRSLSMKKKKLGRRQGSYIRSGLYWKKYHGGKSLGNLAKEGDRNTKFFHKMANAHRRRKQLNRIKPSIEGLNFERLEEREVEEAGATIFRGGAVMGKMGFGGRWCNWIKWCLSTVRFSVLVNGSPTGFFQSSRGIRQGDPLSPYLFVIVMEAFSCLMKRAVDGAIRGSVDTPMLAANVVGNLLSTYLGMPLGAPFKSSGVWDGIEERFKRRLAMWKRQYISKGGRITLIRRGALEQKPHLVRWSIVCDDKGKGGLGVIRRKYGEEKGGWRSCEIREAYGVGLWKAINKGNAAGVVSLFPSKIIWMSYAQPKISFFAWEASWGRVLTLDRLQKRGWALANRCFSLPKVRGVIDHLLLHCERTREVGEVPYGQEEEGDVAFGPLCLFWVIWKARIQLLLRTGCYL</sequence>
<evidence type="ECO:0000313" key="3">
    <source>
        <dbReference type="Proteomes" id="UP000288805"/>
    </source>
</evidence>
<dbReference type="PANTHER" id="PTHR33116:SF78">
    <property type="entry name" value="OS12G0587133 PROTEIN"/>
    <property type="match status" value="1"/>
</dbReference>
<evidence type="ECO:0000259" key="1">
    <source>
        <dbReference type="Pfam" id="PF13966"/>
    </source>
</evidence>
<dbReference type="AlphaFoldDB" id="A0A438J956"/>
<accession>A0A438J956</accession>
<dbReference type="InterPro" id="IPR026960">
    <property type="entry name" value="RVT-Znf"/>
</dbReference>
<reference evidence="2 3" key="1">
    <citation type="journal article" date="2018" name="PLoS Genet.">
        <title>Population sequencing reveals clonal diversity and ancestral inbreeding in the grapevine cultivar Chardonnay.</title>
        <authorList>
            <person name="Roach M.J."/>
            <person name="Johnson D.L."/>
            <person name="Bohlmann J."/>
            <person name="van Vuuren H.J."/>
            <person name="Jones S.J."/>
            <person name="Pretorius I.S."/>
            <person name="Schmidt S.A."/>
            <person name="Borneman A.R."/>
        </authorList>
    </citation>
    <scope>NUCLEOTIDE SEQUENCE [LARGE SCALE GENOMIC DNA]</scope>
    <source>
        <strain evidence="3">cv. Chardonnay</strain>
        <tissue evidence="2">Leaf</tissue>
    </source>
</reference>
<dbReference type="EMBL" id="QGNW01000056">
    <property type="protein sequence ID" value="RVX05505.1"/>
    <property type="molecule type" value="Genomic_DNA"/>
</dbReference>
<dbReference type="Pfam" id="PF13966">
    <property type="entry name" value="zf-RVT"/>
    <property type="match status" value="1"/>
</dbReference>
<gene>
    <name evidence="2" type="ORF">CK203_013627</name>
</gene>
<dbReference type="Proteomes" id="UP000288805">
    <property type="component" value="Unassembled WGS sequence"/>
</dbReference>
<protein>
    <recommendedName>
        <fullName evidence="1">Reverse transcriptase zinc-binding domain-containing protein</fullName>
    </recommendedName>
</protein>